<accession>R7V7I6</accession>
<evidence type="ECO:0000313" key="1">
    <source>
        <dbReference type="EMBL" id="ELU11695.1"/>
    </source>
</evidence>
<keyword evidence="3" id="KW-1185">Reference proteome</keyword>
<dbReference type="AlphaFoldDB" id="R7V7I6"/>
<protein>
    <submittedName>
        <fullName evidence="1 2">Uncharacterized protein</fullName>
    </submittedName>
</protein>
<reference evidence="2" key="3">
    <citation type="submission" date="2015-06" db="UniProtKB">
        <authorList>
            <consortium name="EnsemblMetazoa"/>
        </authorList>
    </citation>
    <scope>IDENTIFICATION</scope>
</reference>
<feature type="non-terminal residue" evidence="1">
    <location>
        <position position="1"/>
    </location>
</feature>
<dbReference type="EMBL" id="AMQN01040340">
    <property type="status" value="NOT_ANNOTATED_CDS"/>
    <property type="molecule type" value="Genomic_DNA"/>
</dbReference>
<reference evidence="3" key="1">
    <citation type="submission" date="2012-12" db="EMBL/GenBank/DDBJ databases">
        <authorList>
            <person name="Hellsten U."/>
            <person name="Grimwood J."/>
            <person name="Chapman J.A."/>
            <person name="Shapiro H."/>
            <person name="Aerts A."/>
            <person name="Otillar R.P."/>
            <person name="Terry A.Y."/>
            <person name="Boore J.L."/>
            <person name="Simakov O."/>
            <person name="Marletaz F."/>
            <person name="Cho S.-J."/>
            <person name="Edsinger-Gonzales E."/>
            <person name="Havlak P."/>
            <person name="Kuo D.-H."/>
            <person name="Larsson T."/>
            <person name="Lv J."/>
            <person name="Arendt D."/>
            <person name="Savage R."/>
            <person name="Osoegawa K."/>
            <person name="de Jong P."/>
            <person name="Lindberg D.R."/>
            <person name="Seaver E.C."/>
            <person name="Weisblat D.A."/>
            <person name="Putnam N.H."/>
            <person name="Grigoriev I.V."/>
            <person name="Rokhsar D.S."/>
        </authorList>
    </citation>
    <scope>NUCLEOTIDE SEQUENCE</scope>
    <source>
        <strain evidence="3">I ESC-2004</strain>
    </source>
</reference>
<dbReference type="EnsemblMetazoa" id="CapteT95276">
    <property type="protein sequence ID" value="CapteP95276"/>
    <property type="gene ID" value="CapteG95276"/>
</dbReference>
<evidence type="ECO:0000313" key="2">
    <source>
        <dbReference type="EnsemblMetazoa" id="CapteP95276"/>
    </source>
</evidence>
<dbReference type="EMBL" id="KB296508">
    <property type="protein sequence ID" value="ELU11695.1"/>
    <property type="molecule type" value="Genomic_DNA"/>
</dbReference>
<proteinExistence type="predicted"/>
<organism evidence="1">
    <name type="scientific">Capitella teleta</name>
    <name type="common">Polychaete worm</name>
    <dbReference type="NCBI Taxonomy" id="283909"/>
    <lineage>
        <taxon>Eukaryota</taxon>
        <taxon>Metazoa</taxon>
        <taxon>Spiralia</taxon>
        <taxon>Lophotrochozoa</taxon>
        <taxon>Annelida</taxon>
        <taxon>Polychaeta</taxon>
        <taxon>Sedentaria</taxon>
        <taxon>Scolecida</taxon>
        <taxon>Capitellidae</taxon>
        <taxon>Capitella</taxon>
    </lineage>
</organism>
<dbReference type="HOGENOM" id="CLU_3130137_0_0_1"/>
<gene>
    <name evidence="1" type="ORF">CAPTEDRAFT_95276</name>
</gene>
<dbReference type="Proteomes" id="UP000014760">
    <property type="component" value="Unassembled WGS sequence"/>
</dbReference>
<evidence type="ECO:0000313" key="3">
    <source>
        <dbReference type="Proteomes" id="UP000014760"/>
    </source>
</evidence>
<name>R7V7I6_CAPTE</name>
<reference evidence="1 3" key="2">
    <citation type="journal article" date="2013" name="Nature">
        <title>Insights into bilaterian evolution from three spiralian genomes.</title>
        <authorList>
            <person name="Simakov O."/>
            <person name="Marletaz F."/>
            <person name="Cho S.J."/>
            <person name="Edsinger-Gonzales E."/>
            <person name="Havlak P."/>
            <person name="Hellsten U."/>
            <person name="Kuo D.H."/>
            <person name="Larsson T."/>
            <person name="Lv J."/>
            <person name="Arendt D."/>
            <person name="Savage R."/>
            <person name="Osoegawa K."/>
            <person name="de Jong P."/>
            <person name="Grimwood J."/>
            <person name="Chapman J.A."/>
            <person name="Shapiro H."/>
            <person name="Aerts A."/>
            <person name="Otillar R.P."/>
            <person name="Terry A.Y."/>
            <person name="Boore J.L."/>
            <person name="Grigoriev I.V."/>
            <person name="Lindberg D.R."/>
            <person name="Seaver E.C."/>
            <person name="Weisblat D.A."/>
            <person name="Putnam N.H."/>
            <person name="Rokhsar D.S."/>
        </authorList>
    </citation>
    <scope>NUCLEOTIDE SEQUENCE</scope>
    <source>
        <strain evidence="1 3">I ESC-2004</strain>
    </source>
</reference>
<sequence>YNPLRPLRSSDDAFMLKTRPSKNMYGARSMACEGTKIWNSLPRELRVPQT</sequence>